<proteinExistence type="predicted"/>
<dbReference type="SUPFAM" id="SSF52047">
    <property type="entry name" value="RNI-like"/>
    <property type="match status" value="1"/>
</dbReference>
<evidence type="ECO:0000313" key="1">
    <source>
        <dbReference type="EMBL" id="RIB01103.1"/>
    </source>
</evidence>
<keyword evidence="2" id="KW-1185">Reference proteome</keyword>
<reference evidence="1 2" key="1">
    <citation type="submission" date="2018-06" db="EMBL/GenBank/DDBJ databases">
        <title>Comparative genomics reveals the genomic features of Rhizophagus irregularis, R. cerebriforme, R. diaphanum and Gigaspora rosea, and their symbiotic lifestyle signature.</title>
        <authorList>
            <person name="Morin E."/>
            <person name="San Clemente H."/>
            <person name="Chen E.C.H."/>
            <person name="De La Providencia I."/>
            <person name="Hainaut M."/>
            <person name="Kuo A."/>
            <person name="Kohler A."/>
            <person name="Murat C."/>
            <person name="Tang N."/>
            <person name="Roy S."/>
            <person name="Loubradou J."/>
            <person name="Henrissat B."/>
            <person name="Grigoriev I.V."/>
            <person name="Corradi N."/>
            <person name="Roux C."/>
            <person name="Martin F.M."/>
        </authorList>
    </citation>
    <scope>NUCLEOTIDE SEQUENCE [LARGE SCALE GENOMIC DNA]</scope>
    <source>
        <strain evidence="1 2">DAOM 194757</strain>
    </source>
</reference>
<dbReference type="EMBL" id="QKWP01003326">
    <property type="protein sequence ID" value="RIB01103.1"/>
    <property type="molecule type" value="Genomic_DNA"/>
</dbReference>
<sequence length="396" mass="45525">MSIPILWQNPFSLKKKSLFITGYFSSLGEGEKTILRNCGITAEFSEPLFNYARFLKTLYPTQLKSKVEKWIQIRGFDVATIQPVVILLVKALILNGTTLQQFSLFGSFNDPEILHSLRQAGQYLSRLQALHLSLTTEVTGNGFLRIFSINTLSQLSLTFRSEYEPQVYDDLARIIHLQKRLERFWISGYSSTKLHGIIPALESQNKSLKEIKLENCVWNTEFKALKSCDNLETLCIRRSNINLSEIFNKNIGNLVIVNSPNITAEDMRSILRKYGKTIQKLKLKVYAGVLFHNLVSLKELGKICPNITHLYIKSVKFSTQLIKFIGNLQNLQDLMLWCTIDNIEEAELQNRVIKFAEILPLTLQHLVLGCWLQPYFDIFFDHCKEPLKKVANCKLD</sequence>
<evidence type="ECO:0000313" key="2">
    <source>
        <dbReference type="Proteomes" id="UP000266673"/>
    </source>
</evidence>
<accession>A0A397U130</accession>
<dbReference type="Gene3D" id="3.80.10.10">
    <property type="entry name" value="Ribonuclease Inhibitor"/>
    <property type="match status" value="1"/>
</dbReference>
<name>A0A397U130_9GLOM</name>
<gene>
    <name evidence="1" type="ORF">C2G38_2231869</name>
</gene>
<dbReference type="AlphaFoldDB" id="A0A397U130"/>
<dbReference type="InterPro" id="IPR032675">
    <property type="entry name" value="LRR_dom_sf"/>
</dbReference>
<evidence type="ECO:0008006" key="3">
    <source>
        <dbReference type="Google" id="ProtNLM"/>
    </source>
</evidence>
<dbReference type="Proteomes" id="UP000266673">
    <property type="component" value="Unassembled WGS sequence"/>
</dbReference>
<protein>
    <recommendedName>
        <fullName evidence="3">F-box domain-containing protein</fullName>
    </recommendedName>
</protein>
<organism evidence="1 2">
    <name type="scientific">Gigaspora rosea</name>
    <dbReference type="NCBI Taxonomy" id="44941"/>
    <lineage>
        <taxon>Eukaryota</taxon>
        <taxon>Fungi</taxon>
        <taxon>Fungi incertae sedis</taxon>
        <taxon>Mucoromycota</taxon>
        <taxon>Glomeromycotina</taxon>
        <taxon>Glomeromycetes</taxon>
        <taxon>Diversisporales</taxon>
        <taxon>Gigasporaceae</taxon>
        <taxon>Gigaspora</taxon>
    </lineage>
</organism>
<comment type="caution">
    <text evidence="1">The sequence shown here is derived from an EMBL/GenBank/DDBJ whole genome shotgun (WGS) entry which is preliminary data.</text>
</comment>